<dbReference type="EMBL" id="LXEU01000030">
    <property type="protein sequence ID" value="OAT55149.1"/>
    <property type="molecule type" value="Genomic_DNA"/>
</dbReference>
<reference evidence="5 6" key="1">
    <citation type="submission" date="2016-04" db="EMBL/GenBank/DDBJ databases">
        <title>ATOL: Assembling a taxonomically balanced genome-scale reconstruction of the evolutionary history of the Enterobacteriaceae.</title>
        <authorList>
            <person name="Plunkett G.III."/>
            <person name="Neeno-Eckwall E.C."/>
            <person name="Glasner J.D."/>
            <person name="Perna N.T."/>
        </authorList>
    </citation>
    <scope>NUCLEOTIDE SEQUENCE [LARGE SCALE GENOMIC DNA]</scope>
    <source>
        <strain evidence="5 6">ATCC 51603</strain>
    </source>
</reference>
<evidence type="ECO:0000256" key="3">
    <source>
        <dbReference type="ARBA" id="ARBA00022840"/>
    </source>
</evidence>
<feature type="domain" description="Carboxyltransferase" evidence="4">
    <location>
        <begin position="23"/>
        <end position="298"/>
    </location>
</feature>
<dbReference type="GO" id="GO:0003755">
    <property type="term" value="F:peptidyl-prolyl cis-trans isomerase activity"/>
    <property type="evidence" value="ECO:0007669"/>
    <property type="project" value="UniProtKB-EC"/>
</dbReference>
<dbReference type="AlphaFoldDB" id="A0A1B7K4T7"/>
<sequence>MLEIIRAGMSTTLQDGGRHGLRQSGISRCGAMDSAALRIANLLVGNATDSAVLEITLGQCAFVFHRDGWFALAGADCAATLDGQPAWSGWRWPVRAGQRLKLALPKRGMRSYLAVAGGFDVPCMMGSYSTDLKAGFGGFEGRSLQEGDCLPLRPTTREFRQRRGVRQLQWGNRVRALPGPEYHEFSAAAHESFWRAPWKLSPQSNRMGYRMQGQTLERTESREMFSHGLLPGVVQVPHNGQPIVLMNDAQTTGGYPRIACVIEADMYNLAQIRLGETVHFDLCTLEEALAARAQQQRYFAQLEWRLNDED</sequence>
<keyword evidence="6" id="KW-1185">Reference proteome</keyword>
<dbReference type="SUPFAM" id="SSF50891">
    <property type="entry name" value="Cyclophilin-like"/>
    <property type="match status" value="1"/>
</dbReference>
<dbReference type="GO" id="GO:0004039">
    <property type="term" value="F:allophanate hydrolase activity"/>
    <property type="evidence" value="ECO:0007669"/>
    <property type="project" value="UniProtKB-EC"/>
</dbReference>
<comment type="caution">
    <text evidence="5">The sequence shown here is derived from an EMBL/GenBank/DDBJ whole genome shotgun (WGS) entry which is preliminary data.</text>
</comment>
<dbReference type="SMART" id="SM00797">
    <property type="entry name" value="AHS2"/>
    <property type="match status" value="1"/>
</dbReference>
<dbReference type="InterPro" id="IPR053526">
    <property type="entry name" value="5-oxoprolinase_subunit"/>
</dbReference>
<dbReference type="Gene3D" id="2.40.100.10">
    <property type="entry name" value="Cyclophilin-like"/>
    <property type="match status" value="1"/>
</dbReference>
<dbReference type="NCBIfam" id="NF045499">
    <property type="entry name" value="PxpC_5OPro"/>
    <property type="match status" value="1"/>
</dbReference>
<keyword evidence="5" id="KW-0413">Isomerase</keyword>
<evidence type="ECO:0000256" key="2">
    <source>
        <dbReference type="ARBA" id="ARBA00022801"/>
    </source>
</evidence>
<keyword evidence="3" id="KW-0067">ATP-binding</keyword>
<dbReference type="EC" id="3.5.1.54" evidence="5"/>
<keyword evidence="2 5" id="KW-0378">Hydrolase</keyword>
<dbReference type="Pfam" id="PF02626">
    <property type="entry name" value="CT_A_B"/>
    <property type="match status" value="1"/>
</dbReference>
<evidence type="ECO:0000313" key="5">
    <source>
        <dbReference type="EMBL" id="OAT55149.1"/>
    </source>
</evidence>
<dbReference type="PANTHER" id="PTHR43309:SF3">
    <property type="entry name" value="5-OXOPROLINASE SUBUNIT C"/>
    <property type="match status" value="1"/>
</dbReference>
<gene>
    <name evidence="5" type="ORF">M989_01321</name>
</gene>
<dbReference type="EC" id="5.2.1.8" evidence="5"/>
<keyword evidence="1" id="KW-0547">Nucleotide-binding</keyword>
<dbReference type="GO" id="GO:0005524">
    <property type="term" value="F:ATP binding"/>
    <property type="evidence" value="ECO:0007669"/>
    <property type="project" value="UniProtKB-KW"/>
</dbReference>
<evidence type="ECO:0000313" key="6">
    <source>
        <dbReference type="Proteomes" id="UP000078386"/>
    </source>
</evidence>
<dbReference type="NCBIfam" id="TIGR00724">
    <property type="entry name" value="urea_amlyse_rel"/>
    <property type="match status" value="1"/>
</dbReference>
<dbReference type="PANTHER" id="PTHR43309">
    <property type="entry name" value="5-OXOPROLINASE SUBUNIT C"/>
    <property type="match status" value="1"/>
</dbReference>
<dbReference type="InterPro" id="IPR052708">
    <property type="entry name" value="PxpC"/>
</dbReference>
<dbReference type="PATRIC" id="fig|1354264.4.peg.1382"/>
<organism evidence="5 6">
    <name type="scientific">Kluyvera georgiana ATCC 51603</name>
    <dbReference type="NCBI Taxonomy" id="1354264"/>
    <lineage>
        <taxon>Bacteria</taxon>
        <taxon>Pseudomonadati</taxon>
        <taxon>Pseudomonadota</taxon>
        <taxon>Gammaproteobacteria</taxon>
        <taxon>Enterobacterales</taxon>
        <taxon>Enterobacteriaceae</taxon>
        <taxon>Kluyvera</taxon>
    </lineage>
</organism>
<dbReference type="RefSeq" id="WP_064543557.1">
    <property type="nucleotide sequence ID" value="NZ_LXEU01000030.1"/>
</dbReference>
<protein>
    <submittedName>
        <fullName evidence="5">Allophanate hydrolase 2 subunit 2</fullName>
        <ecNumber evidence="5">3.5.1.54</ecNumber>
        <ecNumber evidence="5">5.2.1.8</ecNumber>
    </submittedName>
</protein>
<name>A0A1B7K4T7_9ENTR</name>
<evidence type="ECO:0000259" key="4">
    <source>
        <dbReference type="SMART" id="SM00797"/>
    </source>
</evidence>
<dbReference type="Proteomes" id="UP000078386">
    <property type="component" value="Unassembled WGS sequence"/>
</dbReference>
<dbReference type="InterPro" id="IPR003778">
    <property type="entry name" value="CT_A_B"/>
</dbReference>
<proteinExistence type="predicted"/>
<evidence type="ECO:0000256" key="1">
    <source>
        <dbReference type="ARBA" id="ARBA00022741"/>
    </source>
</evidence>
<accession>A0A1B7K4T7</accession>
<dbReference type="InterPro" id="IPR029000">
    <property type="entry name" value="Cyclophilin-like_dom_sf"/>
</dbReference>